<evidence type="ECO:0000256" key="5">
    <source>
        <dbReference type="SAM" id="Phobius"/>
    </source>
</evidence>
<keyword evidence="7" id="KW-0436">Ligase</keyword>
<evidence type="ECO:0000256" key="4">
    <source>
        <dbReference type="ARBA" id="ARBA00023136"/>
    </source>
</evidence>
<dbReference type="PANTHER" id="PTHR37422:SF13">
    <property type="entry name" value="LIPOPOLYSACCHARIDE BIOSYNTHESIS PROTEIN PA4999-RELATED"/>
    <property type="match status" value="1"/>
</dbReference>
<feature type="domain" description="O-antigen ligase-related" evidence="6">
    <location>
        <begin position="223"/>
        <end position="384"/>
    </location>
</feature>
<feature type="transmembrane region" description="Helical" evidence="5">
    <location>
        <begin position="412"/>
        <end position="430"/>
    </location>
</feature>
<dbReference type="RefSeq" id="WP_377177978.1">
    <property type="nucleotide sequence ID" value="NZ_JBHUJB010000035.1"/>
</dbReference>
<feature type="transmembrane region" description="Helical" evidence="5">
    <location>
        <begin position="279"/>
        <end position="296"/>
    </location>
</feature>
<keyword evidence="3 5" id="KW-1133">Transmembrane helix</keyword>
<feature type="transmembrane region" description="Helical" evidence="5">
    <location>
        <begin position="182"/>
        <end position="201"/>
    </location>
</feature>
<dbReference type="Pfam" id="PF04932">
    <property type="entry name" value="Wzy_C"/>
    <property type="match status" value="1"/>
</dbReference>
<keyword evidence="2 5" id="KW-0812">Transmembrane</keyword>
<reference evidence="8" key="1">
    <citation type="journal article" date="2019" name="Int. J. Syst. Evol. Microbiol.">
        <title>The Global Catalogue of Microorganisms (GCM) 10K type strain sequencing project: providing services to taxonomists for standard genome sequencing and annotation.</title>
        <authorList>
            <consortium name="The Broad Institute Genomics Platform"/>
            <consortium name="The Broad Institute Genome Sequencing Center for Infectious Disease"/>
            <person name="Wu L."/>
            <person name="Ma J."/>
        </authorList>
    </citation>
    <scope>NUCLEOTIDE SEQUENCE [LARGE SCALE GENOMIC DNA]</scope>
    <source>
        <strain evidence="8">CCUG 57942</strain>
    </source>
</reference>
<dbReference type="GO" id="GO:0016874">
    <property type="term" value="F:ligase activity"/>
    <property type="evidence" value="ECO:0007669"/>
    <property type="project" value="UniProtKB-KW"/>
</dbReference>
<organism evidence="7 8">
    <name type="scientific">Rubritalea tangerina</name>
    <dbReference type="NCBI Taxonomy" id="430798"/>
    <lineage>
        <taxon>Bacteria</taxon>
        <taxon>Pseudomonadati</taxon>
        <taxon>Verrucomicrobiota</taxon>
        <taxon>Verrucomicrobiia</taxon>
        <taxon>Verrucomicrobiales</taxon>
        <taxon>Rubritaleaceae</taxon>
        <taxon>Rubritalea</taxon>
    </lineage>
</organism>
<feature type="transmembrane region" description="Helical" evidence="5">
    <location>
        <begin position="239"/>
        <end position="259"/>
    </location>
</feature>
<dbReference type="InterPro" id="IPR051533">
    <property type="entry name" value="WaaL-like"/>
</dbReference>
<sequence length="473" mass="51571">MAVGPLLMGSYYGAYRWPLLILATLTGVLGLLVVPPQSKKVSFWVLVVAVLGLMLQGGWMWYNARTFLIENEIYEGVHYLWHLEPVAGQPYPGLPGAVDKAQAWDRLSYVLPCLLLVLSVRQLVAHQVIKLRTMCGCVFWVGVFVAGLGLAQRLSGAEGIYWMDVVDLRGRGYFFATYRSPGIAATYLNMALMLGVAHFFAEVRTRAKSYQRGAAYPICVLIGVLLVFVASIFAGSKAAAVMAVCGLLLWIAGSARMSLRILRYFPLLFPSGSSRERNIILGAIGGAFLLGGLALSETVVERWKGSHEGGYGTLVARQEANKVQVAMVEDEEWGAMGFGPGAFYVLFPIYVEVADADINERWDYAHNDYLQTYVEWGWLGGGMFAVLVAGGFWGGSKSGWLKTAGHKKTHVLYVRGGAIAMVCCMVQALIDFPLQIESIGVIFAILVGAGWGVNSLGRRGAVSEGRKTTQRLT</sequence>
<protein>
    <submittedName>
        <fullName evidence="7">O-antigen ligase family protein</fullName>
    </submittedName>
</protein>
<evidence type="ECO:0000313" key="7">
    <source>
        <dbReference type="EMBL" id="MFD2158960.1"/>
    </source>
</evidence>
<feature type="transmembrane region" description="Helical" evidence="5">
    <location>
        <begin position="436"/>
        <end position="457"/>
    </location>
</feature>
<evidence type="ECO:0000313" key="8">
    <source>
        <dbReference type="Proteomes" id="UP001597389"/>
    </source>
</evidence>
<feature type="transmembrane region" description="Helical" evidence="5">
    <location>
        <begin position="137"/>
        <end position="162"/>
    </location>
</feature>
<evidence type="ECO:0000256" key="2">
    <source>
        <dbReference type="ARBA" id="ARBA00022692"/>
    </source>
</evidence>
<dbReference type="Proteomes" id="UP001597389">
    <property type="component" value="Unassembled WGS sequence"/>
</dbReference>
<gene>
    <name evidence="7" type="ORF">ACFSW8_08630</name>
</gene>
<name>A0ABW4ZAN1_9BACT</name>
<accession>A0ABW4ZAN1</accession>
<keyword evidence="4 5" id="KW-0472">Membrane</keyword>
<feature type="transmembrane region" description="Helical" evidence="5">
    <location>
        <begin position="15"/>
        <end position="34"/>
    </location>
</feature>
<dbReference type="EMBL" id="JBHUJB010000035">
    <property type="protein sequence ID" value="MFD2158960.1"/>
    <property type="molecule type" value="Genomic_DNA"/>
</dbReference>
<comment type="subcellular location">
    <subcellularLocation>
        <location evidence="1">Membrane</location>
        <topology evidence="1">Multi-pass membrane protein</topology>
    </subcellularLocation>
</comment>
<evidence type="ECO:0000259" key="6">
    <source>
        <dbReference type="Pfam" id="PF04932"/>
    </source>
</evidence>
<proteinExistence type="predicted"/>
<comment type="caution">
    <text evidence="7">The sequence shown here is derived from an EMBL/GenBank/DDBJ whole genome shotgun (WGS) entry which is preliminary data.</text>
</comment>
<dbReference type="PANTHER" id="PTHR37422">
    <property type="entry name" value="TEICHURONIC ACID BIOSYNTHESIS PROTEIN TUAE"/>
    <property type="match status" value="1"/>
</dbReference>
<feature type="transmembrane region" description="Helical" evidence="5">
    <location>
        <begin position="107"/>
        <end position="125"/>
    </location>
</feature>
<feature type="transmembrane region" description="Helical" evidence="5">
    <location>
        <begin position="41"/>
        <end position="62"/>
    </location>
</feature>
<dbReference type="InterPro" id="IPR007016">
    <property type="entry name" value="O-antigen_ligase-rel_domated"/>
</dbReference>
<keyword evidence="8" id="KW-1185">Reference proteome</keyword>
<evidence type="ECO:0000256" key="1">
    <source>
        <dbReference type="ARBA" id="ARBA00004141"/>
    </source>
</evidence>
<evidence type="ECO:0000256" key="3">
    <source>
        <dbReference type="ARBA" id="ARBA00022989"/>
    </source>
</evidence>
<feature type="transmembrane region" description="Helical" evidence="5">
    <location>
        <begin position="213"/>
        <end position="233"/>
    </location>
</feature>
<feature type="transmembrane region" description="Helical" evidence="5">
    <location>
        <begin position="376"/>
        <end position="400"/>
    </location>
</feature>